<evidence type="ECO:0000256" key="1">
    <source>
        <dbReference type="SAM" id="MobiDB-lite"/>
    </source>
</evidence>
<feature type="compositionally biased region" description="Polar residues" evidence="1">
    <location>
        <begin position="116"/>
        <end position="126"/>
    </location>
</feature>
<accession>A0A0R3U0W1</accession>
<reference evidence="4" key="1">
    <citation type="submission" date="2017-02" db="UniProtKB">
        <authorList>
            <consortium name="WormBaseParasite"/>
        </authorList>
    </citation>
    <scope>IDENTIFICATION</scope>
</reference>
<evidence type="ECO:0000313" key="2">
    <source>
        <dbReference type="EMBL" id="VDO16904.1"/>
    </source>
</evidence>
<name>A0A0R3U0W1_RODNA</name>
<protein>
    <submittedName>
        <fullName evidence="2 4">Uncharacterized protein</fullName>
    </submittedName>
</protein>
<reference evidence="2 3" key="2">
    <citation type="submission" date="2018-11" db="EMBL/GenBank/DDBJ databases">
        <authorList>
            <consortium name="Pathogen Informatics"/>
        </authorList>
    </citation>
    <scope>NUCLEOTIDE SEQUENCE [LARGE SCALE GENOMIC DNA]</scope>
</reference>
<feature type="region of interest" description="Disordered" evidence="1">
    <location>
        <begin position="31"/>
        <end position="144"/>
    </location>
</feature>
<dbReference type="Proteomes" id="UP000278807">
    <property type="component" value="Unassembled WGS sequence"/>
</dbReference>
<feature type="compositionally biased region" description="Basic residues" evidence="1">
    <location>
        <begin position="43"/>
        <end position="70"/>
    </location>
</feature>
<feature type="compositionally biased region" description="Acidic residues" evidence="1">
    <location>
        <begin position="77"/>
        <end position="89"/>
    </location>
</feature>
<dbReference type="EMBL" id="UZAE01016000">
    <property type="protein sequence ID" value="VDO16904.1"/>
    <property type="molecule type" value="Genomic_DNA"/>
</dbReference>
<dbReference type="WBParaSite" id="HNAJ_0001376001-mRNA-1">
    <property type="protein sequence ID" value="HNAJ_0001376001-mRNA-1"/>
    <property type="gene ID" value="HNAJ_0001376001"/>
</dbReference>
<gene>
    <name evidence="2" type="ORF">HNAJ_LOCUS13734</name>
</gene>
<organism evidence="4">
    <name type="scientific">Rodentolepis nana</name>
    <name type="common">Dwarf tapeworm</name>
    <name type="synonym">Hymenolepis nana</name>
    <dbReference type="NCBI Taxonomy" id="102285"/>
    <lineage>
        <taxon>Eukaryota</taxon>
        <taxon>Metazoa</taxon>
        <taxon>Spiralia</taxon>
        <taxon>Lophotrochozoa</taxon>
        <taxon>Platyhelminthes</taxon>
        <taxon>Cestoda</taxon>
        <taxon>Eucestoda</taxon>
        <taxon>Cyclophyllidea</taxon>
        <taxon>Hymenolepididae</taxon>
        <taxon>Rodentolepis</taxon>
    </lineage>
</organism>
<proteinExistence type="predicted"/>
<keyword evidence="3" id="KW-1185">Reference proteome</keyword>
<evidence type="ECO:0000313" key="4">
    <source>
        <dbReference type="WBParaSite" id="HNAJ_0001376001-mRNA-1"/>
    </source>
</evidence>
<evidence type="ECO:0000313" key="3">
    <source>
        <dbReference type="Proteomes" id="UP000278807"/>
    </source>
</evidence>
<sequence length="144" mass="15882">MGSASTSGERDSSGWKPLVSSNAVFSRLLDASDLAKPTQQKSTRSKRVVAVKRTSKKPIPTKRPRKRRGHPSGESETSVDESEDDDFIEVETKKSLAPKRPSTGLEPKDSKEVPSAKTSLLRSQRPSEQSESDSEESEHNDFLQ</sequence>
<dbReference type="AlphaFoldDB" id="A0A0R3U0W1"/>